<evidence type="ECO:0000313" key="8">
    <source>
        <dbReference type="Proteomes" id="UP000078356"/>
    </source>
</evidence>
<name>A0A178LG54_9PSED</name>
<feature type="binding site" evidence="5">
    <location>
        <position position="75"/>
    </location>
    <ligand>
        <name>ATP</name>
        <dbReference type="ChEBI" id="CHEBI:30616"/>
    </ligand>
</feature>
<dbReference type="InterPro" id="IPR008271">
    <property type="entry name" value="Ser/Thr_kinase_AS"/>
</dbReference>
<keyword evidence="2 5" id="KW-0547">Nucleotide-binding</keyword>
<dbReference type="OrthoDB" id="9801841at2"/>
<keyword evidence="3 7" id="KW-0418">Kinase</keyword>
<organism evidence="7 8">
    <name type="scientific">Pseudomonas oryzihabitans</name>
    <dbReference type="NCBI Taxonomy" id="47885"/>
    <lineage>
        <taxon>Bacteria</taxon>
        <taxon>Pseudomonadati</taxon>
        <taxon>Pseudomonadota</taxon>
        <taxon>Gammaproteobacteria</taxon>
        <taxon>Pseudomonadales</taxon>
        <taxon>Pseudomonadaceae</taxon>
        <taxon>Pseudomonas</taxon>
    </lineage>
</organism>
<dbReference type="Gene3D" id="3.30.200.20">
    <property type="entry name" value="Phosphorylase Kinase, domain 1"/>
    <property type="match status" value="1"/>
</dbReference>
<evidence type="ECO:0000256" key="3">
    <source>
        <dbReference type="ARBA" id="ARBA00022777"/>
    </source>
</evidence>
<reference evidence="7 8" key="1">
    <citation type="submission" date="2016-04" db="EMBL/GenBank/DDBJ databases">
        <title>Draft Genome Sequences of Staphylococcus capitis Strain H36, S. capitis Strain H65, S. cohnii Strain H62, S. hominis Strain H69, Mycobacterium iranicum Strain H39, Plantibacter sp. Strain H53, Pseudomonas oryzihabitans Strain H72, and Microbacterium sp. Strain H83, isolated from residential settings.</title>
        <authorList>
            <person name="Lymperopoulou D."/>
            <person name="Adams R.I."/>
            <person name="Lindow S."/>
            <person name="Coil D.A."/>
            <person name="Jospin G."/>
            <person name="Eisen J.A."/>
        </authorList>
    </citation>
    <scope>NUCLEOTIDE SEQUENCE [LARGE SCALE GENOMIC DNA]</scope>
    <source>
        <strain evidence="7 8">H72</strain>
    </source>
</reference>
<dbReference type="InterPro" id="IPR000719">
    <property type="entry name" value="Prot_kinase_dom"/>
</dbReference>
<dbReference type="AlphaFoldDB" id="A0A178LG54"/>
<accession>A0A178LG54</accession>
<dbReference type="PROSITE" id="PS50011">
    <property type="entry name" value="PROTEIN_KINASE_DOM"/>
    <property type="match status" value="1"/>
</dbReference>
<dbReference type="GO" id="GO:0005524">
    <property type="term" value="F:ATP binding"/>
    <property type="evidence" value="ECO:0007669"/>
    <property type="project" value="UniProtKB-UniRule"/>
</dbReference>
<evidence type="ECO:0000256" key="2">
    <source>
        <dbReference type="ARBA" id="ARBA00022741"/>
    </source>
</evidence>
<dbReference type="InterPro" id="IPR011009">
    <property type="entry name" value="Kinase-like_dom_sf"/>
</dbReference>
<dbReference type="SUPFAM" id="SSF56112">
    <property type="entry name" value="Protein kinase-like (PK-like)"/>
    <property type="match status" value="1"/>
</dbReference>
<keyword evidence="1" id="KW-0808">Transferase</keyword>
<gene>
    <name evidence="7" type="ORF">A4V15_01880</name>
</gene>
<dbReference type="Pfam" id="PF00069">
    <property type="entry name" value="Pkinase"/>
    <property type="match status" value="1"/>
</dbReference>
<dbReference type="PANTHER" id="PTHR43289">
    <property type="entry name" value="MITOGEN-ACTIVATED PROTEIN KINASE KINASE KINASE 20-RELATED"/>
    <property type="match status" value="1"/>
</dbReference>
<dbReference type="Gene3D" id="1.10.510.10">
    <property type="entry name" value="Transferase(Phosphotransferase) domain 1"/>
    <property type="match status" value="1"/>
</dbReference>
<keyword evidence="4 5" id="KW-0067">ATP-binding</keyword>
<dbReference type="InterPro" id="IPR017441">
    <property type="entry name" value="Protein_kinase_ATP_BS"/>
</dbReference>
<sequence>MNLQERAVDDGLTHFAFAPPRTTPVTRHLPPLPELLGGRYRLDSLLGVGGMGAVYRARDLLREQYGDPAPQIAIKVLNDDFAEYSDANALLYGEFALTVRLRHPHIVRLYGFEIDRDSERAFITLELLRGPTLDVLLCDRPEGLDWTELQEVALPLLDALQFAHANGVLHGDLKPSNVILTDSGLRLFDFGLGQPCQDLLPSLPRLSRGRFNAWTVRYASVELLEEGLLTPAGDLYACACVLYELATGKHPYRRLSAKQARSLQIEPERPAAMPTVAWQVLRKALEIDPARRQQDLGEWRAAWQPTAAAAQPWWQRLLTRST</sequence>
<dbReference type="Proteomes" id="UP000078356">
    <property type="component" value="Unassembled WGS sequence"/>
</dbReference>
<dbReference type="PROSITE" id="PS00108">
    <property type="entry name" value="PROTEIN_KINASE_ST"/>
    <property type="match status" value="1"/>
</dbReference>
<evidence type="ECO:0000313" key="7">
    <source>
        <dbReference type="EMBL" id="OAN29713.1"/>
    </source>
</evidence>
<dbReference type="SMART" id="SM00220">
    <property type="entry name" value="S_TKc"/>
    <property type="match status" value="1"/>
</dbReference>
<keyword evidence="7" id="KW-0723">Serine/threonine-protein kinase</keyword>
<protein>
    <submittedName>
        <fullName evidence="7">Serine/threonine protein kinase</fullName>
    </submittedName>
</protein>
<dbReference type="CDD" id="cd14014">
    <property type="entry name" value="STKc_PknB_like"/>
    <property type="match status" value="1"/>
</dbReference>
<dbReference type="RefSeq" id="WP_064307673.1">
    <property type="nucleotide sequence ID" value="NZ_LWCR01000012.1"/>
</dbReference>
<dbReference type="PROSITE" id="PS00107">
    <property type="entry name" value="PROTEIN_KINASE_ATP"/>
    <property type="match status" value="1"/>
</dbReference>
<dbReference type="EMBL" id="LWCR01000012">
    <property type="protein sequence ID" value="OAN29713.1"/>
    <property type="molecule type" value="Genomic_DNA"/>
</dbReference>
<evidence type="ECO:0000256" key="5">
    <source>
        <dbReference type="PROSITE-ProRule" id="PRU10141"/>
    </source>
</evidence>
<feature type="domain" description="Protein kinase" evidence="6">
    <location>
        <begin position="40"/>
        <end position="314"/>
    </location>
</feature>
<comment type="caution">
    <text evidence="7">The sequence shown here is derived from an EMBL/GenBank/DDBJ whole genome shotgun (WGS) entry which is preliminary data.</text>
</comment>
<proteinExistence type="predicted"/>
<dbReference type="PANTHER" id="PTHR43289:SF6">
    <property type="entry name" value="SERINE_THREONINE-PROTEIN KINASE NEKL-3"/>
    <property type="match status" value="1"/>
</dbReference>
<evidence type="ECO:0000259" key="6">
    <source>
        <dbReference type="PROSITE" id="PS50011"/>
    </source>
</evidence>
<dbReference type="GO" id="GO:0004674">
    <property type="term" value="F:protein serine/threonine kinase activity"/>
    <property type="evidence" value="ECO:0007669"/>
    <property type="project" value="UniProtKB-KW"/>
</dbReference>
<evidence type="ECO:0000256" key="1">
    <source>
        <dbReference type="ARBA" id="ARBA00022679"/>
    </source>
</evidence>
<evidence type="ECO:0000256" key="4">
    <source>
        <dbReference type="ARBA" id="ARBA00022840"/>
    </source>
</evidence>